<comment type="similarity">
    <text evidence="1">Belongs to the GcvT family.</text>
</comment>
<dbReference type="PANTHER" id="PTHR43757">
    <property type="entry name" value="AMINOMETHYLTRANSFERASE"/>
    <property type="match status" value="1"/>
</dbReference>
<proteinExistence type="evidence at transcript level"/>
<dbReference type="Gene3D" id="2.40.30.110">
    <property type="entry name" value="Aminomethyltransferase beta-barrel domains"/>
    <property type="match status" value="1"/>
</dbReference>
<dbReference type="SUPFAM" id="SSF103025">
    <property type="entry name" value="Folate-binding domain"/>
    <property type="match status" value="1"/>
</dbReference>
<evidence type="ECO:0000313" key="4">
    <source>
        <dbReference type="EMBL" id="QGJ83602.1"/>
    </source>
</evidence>
<dbReference type="Pfam" id="PF01571">
    <property type="entry name" value="GCV_T"/>
    <property type="match status" value="1"/>
</dbReference>
<evidence type="ECO:0000256" key="1">
    <source>
        <dbReference type="ARBA" id="ARBA00008609"/>
    </source>
</evidence>
<dbReference type="Gene3D" id="4.10.1250.10">
    <property type="entry name" value="Aminomethyltransferase fragment"/>
    <property type="match status" value="1"/>
</dbReference>
<dbReference type="InterPro" id="IPR013977">
    <property type="entry name" value="GcvT_C"/>
</dbReference>
<evidence type="ECO:0000259" key="3">
    <source>
        <dbReference type="Pfam" id="PF08669"/>
    </source>
</evidence>
<dbReference type="Gene3D" id="3.30.1360.120">
    <property type="entry name" value="Probable tRNA modification gtpase trme, domain 1"/>
    <property type="match status" value="1"/>
</dbReference>
<organism evidence="4">
    <name type="scientific">Opalina sp. OP10</name>
    <dbReference type="NCBI Taxonomy" id="2666322"/>
    <lineage>
        <taxon>Eukaryota</taxon>
        <taxon>Sar</taxon>
        <taxon>Stramenopiles</taxon>
        <taxon>Bigyra</taxon>
        <taxon>Opalozoa</taxon>
        <taxon>Opalinata</taxon>
        <taxon>Opalinidae</taxon>
        <taxon>Opalina</taxon>
    </lineage>
</organism>
<dbReference type="AlphaFoldDB" id="A0A649UZ09"/>
<protein>
    <submittedName>
        <fullName evidence="4">Aminomethyltransferase</fullName>
    </submittedName>
</protein>
<sequence length="178" mass="19673">MVHNNPAVIGSILSFISIPEKDAYKLTKELINRGAVPCGLGCRDSLRLEAGLCLYGIDMNDKIDPITAGLLWTIGKSRRVNGGFLGYSEVMRMKDNWTQKRVGFISQGPPARHGAKIFNTNEEEIGYVTSGTMSPILKKPISMGYINKGYHTNDTDVLFEVRGKKYPGKVSKMPFSTL</sequence>
<feature type="domain" description="Aminomethyltransferase C-terminal" evidence="3">
    <location>
        <begin position="100"/>
        <end position="175"/>
    </location>
</feature>
<dbReference type="GO" id="GO:0008168">
    <property type="term" value="F:methyltransferase activity"/>
    <property type="evidence" value="ECO:0007669"/>
    <property type="project" value="UniProtKB-KW"/>
</dbReference>
<dbReference type="GO" id="GO:0032259">
    <property type="term" value="P:methylation"/>
    <property type="evidence" value="ECO:0007669"/>
    <property type="project" value="UniProtKB-KW"/>
</dbReference>
<evidence type="ECO:0000259" key="2">
    <source>
        <dbReference type="Pfam" id="PF01571"/>
    </source>
</evidence>
<dbReference type="InterPro" id="IPR029043">
    <property type="entry name" value="GcvT/YgfZ_C"/>
</dbReference>
<keyword evidence="4" id="KW-0489">Methyltransferase</keyword>
<name>A0A649UZ09_9STRA</name>
<dbReference type="InterPro" id="IPR027266">
    <property type="entry name" value="TrmE/GcvT-like"/>
</dbReference>
<feature type="domain" description="GCVT N-terminal" evidence="2">
    <location>
        <begin position="16"/>
        <end position="76"/>
    </location>
</feature>
<reference evidence="4" key="1">
    <citation type="journal article" date="2019" name="Mol. Biol. Evol.">
        <title>Ancient Adaptive Lateral Gene Transfers in the Symbiotic Opalina - Blastocystis Stramenopile Lineage.</title>
        <authorList>
            <person name="Yubuki N."/>
            <person name="Galindo L.J."/>
            <person name="Reboul G."/>
            <person name="Lopez-Garcia P."/>
            <person name="Brown M.W."/>
            <person name="Pollet N."/>
            <person name="Moreira D."/>
        </authorList>
    </citation>
    <scope>NUCLEOTIDE SEQUENCE</scope>
    <source>
        <strain evidence="4">OP10</strain>
    </source>
</reference>
<dbReference type="SUPFAM" id="SSF101790">
    <property type="entry name" value="Aminomethyltransferase beta-barrel domain"/>
    <property type="match status" value="1"/>
</dbReference>
<dbReference type="PANTHER" id="PTHR43757:SF2">
    <property type="entry name" value="AMINOMETHYLTRANSFERASE, MITOCHONDRIAL"/>
    <property type="match status" value="1"/>
</dbReference>
<dbReference type="Pfam" id="PF08669">
    <property type="entry name" value="GCV_T_C"/>
    <property type="match status" value="1"/>
</dbReference>
<accession>A0A649UZ09</accession>
<dbReference type="InterPro" id="IPR028896">
    <property type="entry name" value="GcvT/YgfZ/DmdA"/>
</dbReference>
<keyword evidence="4" id="KW-0808">Transferase</keyword>
<dbReference type="EMBL" id="MN305934">
    <property type="protein sequence ID" value="QGJ83602.1"/>
    <property type="molecule type" value="mRNA"/>
</dbReference>
<dbReference type="InterPro" id="IPR006222">
    <property type="entry name" value="GCVT_N"/>
</dbReference>
<dbReference type="FunFam" id="2.40.30.110:FF:000002">
    <property type="entry name" value="Aminomethyltransferase"/>
    <property type="match status" value="1"/>
</dbReference>